<accession>A0A1I7VB46</accession>
<keyword evidence="1" id="KW-1185">Reference proteome</keyword>
<name>A0A1I7VB46_LOALO</name>
<dbReference type="Proteomes" id="UP000095285">
    <property type="component" value="Unassembled WGS sequence"/>
</dbReference>
<dbReference type="AlphaFoldDB" id="A0A1I7VB46"/>
<protein>
    <submittedName>
        <fullName evidence="2">Uncharacterized protein</fullName>
    </submittedName>
</protein>
<evidence type="ECO:0000313" key="1">
    <source>
        <dbReference type="Proteomes" id="UP000095285"/>
    </source>
</evidence>
<organism evidence="1 2">
    <name type="scientific">Loa loa</name>
    <name type="common">Eye worm</name>
    <name type="synonym">Filaria loa</name>
    <dbReference type="NCBI Taxonomy" id="7209"/>
    <lineage>
        <taxon>Eukaryota</taxon>
        <taxon>Metazoa</taxon>
        <taxon>Ecdysozoa</taxon>
        <taxon>Nematoda</taxon>
        <taxon>Chromadorea</taxon>
        <taxon>Rhabditida</taxon>
        <taxon>Spirurina</taxon>
        <taxon>Spiruromorpha</taxon>
        <taxon>Filarioidea</taxon>
        <taxon>Onchocercidae</taxon>
        <taxon>Loa</taxon>
    </lineage>
</organism>
<proteinExistence type="predicted"/>
<reference evidence="2" key="2">
    <citation type="submission" date="2016-11" db="UniProtKB">
        <authorList>
            <consortium name="WormBaseParasite"/>
        </authorList>
    </citation>
    <scope>IDENTIFICATION</scope>
</reference>
<sequence>MDLRNFGKPICSRKYACQVLVETISENINRSDGNPLDENIEIIIQTILNMAKLIVHIAFFIYCQAAAPAARRGAGGQAGDQGVAAEVITDYKADELWEDGRLIVTTKVNESTLMNYGTMEDGRSFILEEKPFLFMENSFNLIK</sequence>
<dbReference type="WBParaSite" id="EN70_11850">
    <property type="protein sequence ID" value="EN70_11850"/>
    <property type="gene ID" value="EN70_11850"/>
</dbReference>
<reference evidence="1" key="1">
    <citation type="submission" date="2012-04" db="EMBL/GenBank/DDBJ databases">
        <title>The Genome Sequence of Loa loa.</title>
        <authorList>
            <consortium name="The Broad Institute Genome Sequencing Platform"/>
            <consortium name="Broad Institute Genome Sequencing Center for Infectious Disease"/>
            <person name="Nutman T.B."/>
            <person name="Fink D.L."/>
            <person name="Russ C."/>
            <person name="Young S."/>
            <person name="Zeng Q."/>
            <person name="Gargeya S."/>
            <person name="Alvarado L."/>
            <person name="Berlin A."/>
            <person name="Chapman S.B."/>
            <person name="Chen Z."/>
            <person name="Freedman E."/>
            <person name="Gellesch M."/>
            <person name="Goldberg J."/>
            <person name="Griggs A."/>
            <person name="Gujja S."/>
            <person name="Heilman E.R."/>
            <person name="Heiman D."/>
            <person name="Howarth C."/>
            <person name="Mehta T."/>
            <person name="Neiman D."/>
            <person name="Pearson M."/>
            <person name="Roberts A."/>
            <person name="Saif S."/>
            <person name="Shea T."/>
            <person name="Shenoy N."/>
            <person name="Sisk P."/>
            <person name="Stolte C."/>
            <person name="Sykes S."/>
            <person name="White J."/>
            <person name="Yandava C."/>
            <person name="Haas B."/>
            <person name="Henn M.R."/>
            <person name="Nusbaum C."/>
            <person name="Birren B."/>
        </authorList>
    </citation>
    <scope>NUCLEOTIDE SEQUENCE [LARGE SCALE GENOMIC DNA]</scope>
</reference>
<evidence type="ECO:0000313" key="2">
    <source>
        <dbReference type="WBParaSite" id="EN70_11850"/>
    </source>
</evidence>